<protein>
    <recommendedName>
        <fullName evidence="2">J domain-containing protein</fullName>
    </recommendedName>
</protein>
<name>A0A8H7NTK3_9APHY</name>
<dbReference type="InterPro" id="IPR036869">
    <property type="entry name" value="J_dom_sf"/>
</dbReference>
<feature type="compositionally biased region" description="Basic residues" evidence="1">
    <location>
        <begin position="251"/>
        <end position="260"/>
    </location>
</feature>
<dbReference type="CDD" id="cd06257">
    <property type="entry name" value="DnaJ"/>
    <property type="match status" value="1"/>
</dbReference>
<dbReference type="AlphaFoldDB" id="A0A8H7NTK3"/>
<dbReference type="SUPFAM" id="SSF46565">
    <property type="entry name" value="Chaperone J-domain"/>
    <property type="match status" value="1"/>
</dbReference>
<feature type="region of interest" description="Disordered" evidence="1">
    <location>
        <begin position="213"/>
        <end position="260"/>
    </location>
</feature>
<evidence type="ECO:0000259" key="2">
    <source>
        <dbReference type="PROSITE" id="PS50076"/>
    </source>
</evidence>
<evidence type="ECO:0000313" key="4">
    <source>
        <dbReference type="Proteomes" id="UP000639403"/>
    </source>
</evidence>
<sequence>MLKASSSAPARQLFRHSCPQLFARSCPHLFPRSCPHAAPARRHASTRANPYPFPSTANPSPHQIFHLPLSATRDEVKARYYDLVRIYHPDSPVSRTVPPETAHARFQAISAAYAALSGKAARAAAAAEGGAADGGLRADYHSLSTAMWRARQRRRAELDVDERWKDTLMLGAVVLVRSSSPHPFPHEAARSVADAHAVCSRACRASARSCGRRTAPAARPWRRRRRAGARCTTPPRRGQVRASLRPGPQARTKRHWQSPHRALRERVVALHDRAQVLEEKRTSAGLSGKTNADCGAYRCIRQTRSR</sequence>
<feature type="domain" description="J" evidence="2">
    <location>
        <begin position="60"/>
        <end position="144"/>
    </location>
</feature>
<dbReference type="EMBL" id="JADOXO010000590">
    <property type="protein sequence ID" value="KAF9802229.1"/>
    <property type="molecule type" value="Genomic_DNA"/>
</dbReference>
<organism evidence="3 4">
    <name type="scientific">Rhodonia placenta</name>
    <dbReference type="NCBI Taxonomy" id="104341"/>
    <lineage>
        <taxon>Eukaryota</taxon>
        <taxon>Fungi</taxon>
        <taxon>Dikarya</taxon>
        <taxon>Basidiomycota</taxon>
        <taxon>Agaricomycotina</taxon>
        <taxon>Agaricomycetes</taxon>
        <taxon>Polyporales</taxon>
        <taxon>Adustoporiaceae</taxon>
        <taxon>Rhodonia</taxon>
    </lineage>
</organism>
<gene>
    <name evidence="3" type="ORF">IEO21_09925</name>
</gene>
<evidence type="ECO:0000256" key="1">
    <source>
        <dbReference type="SAM" id="MobiDB-lite"/>
    </source>
</evidence>
<dbReference type="Gene3D" id="1.10.287.110">
    <property type="entry name" value="DnaJ domain"/>
    <property type="match status" value="1"/>
</dbReference>
<reference evidence="3" key="2">
    <citation type="journal article" name="Front. Microbiol.">
        <title>Degradative Capacity of Two Strains of Rhodonia placenta: From Phenotype to Genotype.</title>
        <authorList>
            <person name="Kolle M."/>
            <person name="Horta M.A.C."/>
            <person name="Nowrousian M."/>
            <person name="Ohm R.A."/>
            <person name="Benz J.P."/>
            <person name="Pilgard A."/>
        </authorList>
    </citation>
    <scope>NUCLEOTIDE SEQUENCE</scope>
    <source>
        <strain evidence="3">FPRL280</strain>
    </source>
</reference>
<evidence type="ECO:0000313" key="3">
    <source>
        <dbReference type="EMBL" id="KAF9802229.1"/>
    </source>
</evidence>
<dbReference type="PROSITE" id="PS50076">
    <property type="entry name" value="DNAJ_2"/>
    <property type="match status" value="1"/>
</dbReference>
<dbReference type="SMART" id="SM00271">
    <property type="entry name" value="DnaJ"/>
    <property type="match status" value="1"/>
</dbReference>
<proteinExistence type="predicted"/>
<comment type="caution">
    <text evidence="3">The sequence shown here is derived from an EMBL/GenBank/DDBJ whole genome shotgun (WGS) entry which is preliminary data.</text>
</comment>
<dbReference type="Pfam" id="PF00226">
    <property type="entry name" value="DnaJ"/>
    <property type="match status" value="1"/>
</dbReference>
<dbReference type="InterPro" id="IPR001623">
    <property type="entry name" value="DnaJ_domain"/>
</dbReference>
<dbReference type="Proteomes" id="UP000639403">
    <property type="component" value="Unassembled WGS sequence"/>
</dbReference>
<reference evidence="3" key="1">
    <citation type="submission" date="2020-11" db="EMBL/GenBank/DDBJ databases">
        <authorList>
            <person name="Koelle M."/>
            <person name="Horta M.A.C."/>
            <person name="Nowrousian M."/>
            <person name="Ohm R.A."/>
            <person name="Benz P."/>
            <person name="Pilgard A."/>
        </authorList>
    </citation>
    <scope>NUCLEOTIDE SEQUENCE</scope>
    <source>
        <strain evidence="3">FPRL280</strain>
    </source>
</reference>
<accession>A0A8H7NTK3</accession>